<organism evidence="2 3">
    <name type="scientific">Nocardia farcinica</name>
    <dbReference type="NCBI Taxonomy" id="37329"/>
    <lineage>
        <taxon>Bacteria</taxon>
        <taxon>Bacillati</taxon>
        <taxon>Actinomycetota</taxon>
        <taxon>Actinomycetes</taxon>
        <taxon>Mycobacteriales</taxon>
        <taxon>Nocardiaceae</taxon>
        <taxon>Nocardia</taxon>
    </lineage>
</organism>
<dbReference type="KEGG" id="nfr:ERS450000_02362"/>
<feature type="transmembrane region" description="Helical" evidence="1">
    <location>
        <begin position="247"/>
        <end position="267"/>
    </location>
</feature>
<proteinExistence type="predicted"/>
<dbReference type="PANTHER" id="PTHR39419:SF1">
    <property type="entry name" value="SLL0814 PROTEIN"/>
    <property type="match status" value="1"/>
</dbReference>
<evidence type="ECO:0000313" key="2">
    <source>
        <dbReference type="EMBL" id="CRY77357.1"/>
    </source>
</evidence>
<keyword evidence="1" id="KW-1133">Transmembrane helix</keyword>
<dbReference type="RefSeq" id="WP_060592541.1">
    <property type="nucleotide sequence ID" value="NZ_CAACYE020000001.1"/>
</dbReference>
<dbReference type="InterPro" id="IPR007354">
    <property type="entry name" value="CruF-like"/>
</dbReference>
<feature type="transmembrane region" description="Helical" evidence="1">
    <location>
        <begin position="40"/>
        <end position="58"/>
    </location>
</feature>
<sequence>MSDRNRSAARARFLPLVLAVALVLAQIAYPLTAGPARDRVTVLVVLLAAGTALAHAAVTRGFRYAAGFLVIVSGLGLLSEVVGVALGVPYGCYEYAVDRIGPGLAGVPVLVPLAWTGGVYPVWIVAGLLTARAGRLRTPARIALTAIGAVGWDLFLDPQMVADGQWTWCDTDSGLPGVPEIPLTNYLGWLVVATVMAALLAVWEHAAPAPSQPRDEPATVVVPVAVFCWTWLGSTLAHAAFLGLPASAGYGFLGMGVLGVPLLVLLVRDRRTATADRPRR</sequence>
<feature type="transmembrane region" description="Helical" evidence="1">
    <location>
        <begin position="110"/>
        <end position="131"/>
    </location>
</feature>
<dbReference type="Pfam" id="PF04240">
    <property type="entry name" value="Caroten_synth"/>
    <property type="match status" value="1"/>
</dbReference>
<gene>
    <name evidence="2" type="ORF">ERS450000_02362</name>
</gene>
<keyword evidence="1" id="KW-0472">Membrane</keyword>
<feature type="transmembrane region" description="Helical" evidence="1">
    <location>
        <begin position="138"/>
        <end position="156"/>
    </location>
</feature>
<reference evidence="3" key="1">
    <citation type="submission" date="2015-03" db="EMBL/GenBank/DDBJ databases">
        <authorList>
            <consortium name="Pathogen Informatics"/>
        </authorList>
    </citation>
    <scope>NUCLEOTIDE SEQUENCE [LARGE SCALE GENOMIC DNA]</scope>
    <source>
        <strain evidence="3">NCTC11134</strain>
    </source>
</reference>
<evidence type="ECO:0000256" key="1">
    <source>
        <dbReference type="SAM" id="Phobius"/>
    </source>
</evidence>
<feature type="transmembrane region" description="Helical" evidence="1">
    <location>
        <begin position="218"/>
        <end position="241"/>
    </location>
</feature>
<dbReference type="Proteomes" id="UP000057820">
    <property type="component" value="Chromosome 1"/>
</dbReference>
<feature type="transmembrane region" description="Helical" evidence="1">
    <location>
        <begin position="186"/>
        <end position="206"/>
    </location>
</feature>
<dbReference type="EMBL" id="LN868938">
    <property type="protein sequence ID" value="CRY77357.1"/>
    <property type="molecule type" value="Genomic_DNA"/>
</dbReference>
<dbReference type="PANTHER" id="PTHR39419">
    <property type="entry name" value="SLL0814 PROTEIN"/>
    <property type="match status" value="1"/>
</dbReference>
<evidence type="ECO:0000313" key="3">
    <source>
        <dbReference type="Proteomes" id="UP000057820"/>
    </source>
</evidence>
<protein>
    <submittedName>
        <fullName evidence="2">Carotene biosynthesis associated membrane protein</fullName>
    </submittedName>
</protein>
<name>A0A0H5NQ07_NOCFR</name>
<accession>A0A0H5NQ07</accession>
<dbReference type="AlphaFoldDB" id="A0A0H5NQ07"/>
<feature type="transmembrane region" description="Helical" evidence="1">
    <location>
        <begin position="65"/>
        <end position="90"/>
    </location>
</feature>
<keyword evidence="1" id="KW-0812">Transmembrane</keyword>